<keyword evidence="4" id="KW-1185">Reference proteome</keyword>
<evidence type="ECO:0000256" key="1">
    <source>
        <dbReference type="SAM" id="SignalP"/>
    </source>
</evidence>
<evidence type="ECO:0000313" key="4">
    <source>
        <dbReference type="Proteomes" id="UP000594638"/>
    </source>
</evidence>
<sequence>MVVVAMVEGMVILVLTRNAMSVASLTILPVSAGTVEVLKGIRVILSLDIAEAQAIVEVAILTIFSSMSKDEAQYAKWKWQLITDHWKMKII</sequence>
<dbReference type="GO" id="GO:0006412">
    <property type="term" value="P:translation"/>
    <property type="evidence" value="ECO:0007669"/>
    <property type="project" value="InterPro"/>
</dbReference>
<protein>
    <submittedName>
        <fullName evidence="3">---NA</fullName>
    </submittedName>
</protein>
<feature type="domain" description="Large ribosomal subunit protein bL12 C-terminal" evidence="2">
    <location>
        <begin position="33"/>
        <end position="78"/>
    </location>
</feature>
<gene>
    <name evidence="3" type="ORF">OLEA9_A048692</name>
</gene>
<keyword evidence="1" id="KW-0732">Signal</keyword>
<dbReference type="InterPro" id="IPR014719">
    <property type="entry name" value="Ribosomal_bL12_C/ClpS-like"/>
</dbReference>
<dbReference type="EMBL" id="CACTIH010006222">
    <property type="protein sequence ID" value="CAA3004448.1"/>
    <property type="molecule type" value="Genomic_DNA"/>
</dbReference>
<dbReference type="Pfam" id="PF00542">
    <property type="entry name" value="Ribosomal_L12"/>
    <property type="match status" value="1"/>
</dbReference>
<comment type="caution">
    <text evidence="3">The sequence shown here is derived from an EMBL/GenBank/DDBJ whole genome shotgun (WGS) entry which is preliminary data.</text>
</comment>
<dbReference type="InterPro" id="IPR013823">
    <property type="entry name" value="Ribosomal_bL12_C"/>
</dbReference>
<dbReference type="GO" id="GO:0003735">
    <property type="term" value="F:structural constituent of ribosome"/>
    <property type="evidence" value="ECO:0007669"/>
    <property type="project" value="InterPro"/>
</dbReference>
<organism evidence="3 4">
    <name type="scientific">Olea europaea subsp. europaea</name>
    <dbReference type="NCBI Taxonomy" id="158383"/>
    <lineage>
        <taxon>Eukaryota</taxon>
        <taxon>Viridiplantae</taxon>
        <taxon>Streptophyta</taxon>
        <taxon>Embryophyta</taxon>
        <taxon>Tracheophyta</taxon>
        <taxon>Spermatophyta</taxon>
        <taxon>Magnoliopsida</taxon>
        <taxon>eudicotyledons</taxon>
        <taxon>Gunneridae</taxon>
        <taxon>Pentapetalae</taxon>
        <taxon>asterids</taxon>
        <taxon>lamiids</taxon>
        <taxon>Lamiales</taxon>
        <taxon>Oleaceae</taxon>
        <taxon>Oleeae</taxon>
        <taxon>Olea</taxon>
    </lineage>
</organism>
<evidence type="ECO:0000259" key="2">
    <source>
        <dbReference type="Pfam" id="PF00542"/>
    </source>
</evidence>
<feature type="signal peptide" evidence="1">
    <location>
        <begin position="1"/>
        <end position="21"/>
    </location>
</feature>
<proteinExistence type="predicted"/>
<dbReference type="Proteomes" id="UP000594638">
    <property type="component" value="Unassembled WGS sequence"/>
</dbReference>
<dbReference type="SUPFAM" id="SSF54736">
    <property type="entry name" value="ClpS-like"/>
    <property type="match status" value="1"/>
</dbReference>
<reference evidence="3 4" key="1">
    <citation type="submission" date="2019-12" db="EMBL/GenBank/DDBJ databases">
        <authorList>
            <person name="Alioto T."/>
            <person name="Alioto T."/>
            <person name="Gomez Garrido J."/>
        </authorList>
    </citation>
    <scope>NUCLEOTIDE SEQUENCE [LARGE SCALE GENOMIC DNA]</scope>
</reference>
<name>A0A8S0TL89_OLEEU</name>
<accession>A0A8S0TL89</accession>
<feature type="chain" id="PRO_5035740317" evidence="1">
    <location>
        <begin position="22"/>
        <end position="91"/>
    </location>
</feature>
<dbReference type="AlphaFoldDB" id="A0A8S0TL89"/>
<evidence type="ECO:0000313" key="3">
    <source>
        <dbReference type="EMBL" id="CAA3004448.1"/>
    </source>
</evidence>
<dbReference type="Gramene" id="OE9A048692T1">
    <property type="protein sequence ID" value="OE9A048692C1"/>
    <property type="gene ID" value="OE9A048692"/>
</dbReference>